<dbReference type="Gene3D" id="3.30.230.70">
    <property type="entry name" value="GHMP Kinase, N-terminal domain"/>
    <property type="match status" value="1"/>
</dbReference>
<keyword evidence="8" id="KW-0539">Nucleus</keyword>
<dbReference type="PANTHER" id="PTHR11953">
    <property type="entry name" value="EXOSOME COMPLEX COMPONENT"/>
    <property type="match status" value="1"/>
</dbReference>
<feature type="region of interest" description="Disordered" evidence="9">
    <location>
        <begin position="36"/>
        <end position="64"/>
    </location>
</feature>
<evidence type="ECO:0000256" key="6">
    <source>
        <dbReference type="ARBA" id="ARBA00022835"/>
    </source>
</evidence>
<feature type="compositionally biased region" description="Basic and acidic residues" evidence="9">
    <location>
        <begin position="41"/>
        <end position="64"/>
    </location>
</feature>
<organism evidence="11 12">
    <name type="scientific">Nesidiocoris tenuis</name>
    <dbReference type="NCBI Taxonomy" id="355587"/>
    <lineage>
        <taxon>Eukaryota</taxon>
        <taxon>Metazoa</taxon>
        <taxon>Ecdysozoa</taxon>
        <taxon>Arthropoda</taxon>
        <taxon>Hexapoda</taxon>
        <taxon>Insecta</taxon>
        <taxon>Pterygota</taxon>
        <taxon>Neoptera</taxon>
        <taxon>Paraneoptera</taxon>
        <taxon>Hemiptera</taxon>
        <taxon>Heteroptera</taxon>
        <taxon>Panheteroptera</taxon>
        <taxon>Cimicomorpha</taxon>
        <taxon>Miridae</taxon>
        <taxon>Dicyphina</taxon>
        <taxon>Nesidiocoris</taxon>
    </lineage>
</organism>
<dbReference type="Proteomes" id="UP001307889">
    <property type="component" value="Chromosome 10"/>
</dbReference>
<feature type="domain" description="Exoribonuclease phosphorolytic" evidence="10">
    <location>
        <begin position="63"/>
        <end position="184"/>
    </location>
</feature>
<name>A0ABN7B492_9HEMI</name>
<keyword evidence="5" id="KW-0698">rRNA processing</keyword>
<accession>A0ABN7B492</accession>
<evidence type="ECO:0000256" key="4">
    <source>
        <dbReference type="ARBA" id="ARBA00022490"/>
    </source>
</evidence>
<keyword evidence="4" id="KW-0963">Cytoplasm</keyword>
<evidence type="ECO:0000256" key="1">
    <source>
        <dbReference type="ARBA" id="ARBA00004123"/>
    </source>
</evidence>
<evidence type="ECO:0000313" key="12">
    <source>
        <dbReference type="Proteomes" id="UP001307889"/>
    </source>
</evidence>
<evidence type="ECO:0000256" key="3">
    <source>
        <dbReference type="ARBA" id="ARBA00006678"/>
    </source>
</evidence>
<dbReference type="InterPro" id="IPR001247">
    <property type="entry name" value="ExoRNase_PH_dom1"/>
</dbReference>
<dbReference type="CDD" id="cd11371">
    <property type="entry name" value="RNase_PH_MTR3"/>
    <property type="match status" value="1"/>
</dbReference>
<evidence type="ECO:0000256" key="2">
    <source>
        <dbReference type="ARBA" id="ARBA00004496"/>
    </source>
</evidence>
<dbReference type="InterPro" id="IPR036345">
    <property type="entry name" value="ExoRNase_PH_dom2_sf"/>
</dbReference>
<dbReference type="PANTHER" id="PTHR11953:SF2">
    <property type="entry name" value="EXOSOME COMPLEX COMPONENT MTR3"/>
    <property type="match status" value="1"/>
</dbReference>
<dbReference type="InterPro" id="IPR020568">
    <property type="entry name" value="Ribosomal_Su5_D2-typ_SF"/>
</dbReference>
<reference evidence="11 12" key="1">
    <citation type="submission" date="2023-09" db="EMBL/GenBank/DDBJ databases">
        <title>Nesidiocoris tenuis whole genome shotgun sequence.</title>
        <authorList>
            <person name="Shibata T."/>
            <person name="Shimoda M."/>
            <person name="Kobayashi T."/>
            <person name="Uehara T."/>
        </authorList>
    </citation>
    <scope>NUCLEOTIDE SEQUENCE [LARGE SCALE GENOMIC DNA]</scope>
    <source>
        <strain evidence="11 12">Japan</strain>
    </source>
</reference>
<evidence type="ECO:0000256" key="5">
    <source>
        <dbReference type="ARBA" id="ARBA00022552"/>
    </source>
</evidence>
<dbReference type="SUPFAM" id="SSF54211">
    <property type="entry name" value="Ribosomal protein S5 domain 2-like"/>
    <property type="match status" value="1"/>
</dbReference>
<evidence type="ECO:0000256" key="8">
    <source>
        <dbReference type="ARBA" id="ARBA00023242"/>
    </source>
</evidence>
<evidence type="ECO:0000256" key="7">
    <source>
        <dbReference type="ARBA" id="ARBA00022884"/>
    </source>
</evidence>
<sequence>MIDNEEIEDMLREIRKNEKDAGKRISLADLAPQGQKSVSLYERKKREMANRRGRTDGRKDDDHRPMFIQLGTVSDARGSCYVEIGDTKVVVSIRGPKEIPNLKEYTEMCEIECLIEYAPFANSPTTNEGYMCHAVRQALEPAICRHEFPNFQIAVSAFVIEDRGSVLSAIINGASLALTHARLPCFGIVSSVIAAVCDDRILMDPEYEEEAYCQAAGKADSCGLVTLSYMPDMEQITFYEQNGYLAEPLKMVEPLVKKCQEIHKICIQHALKEAKSSVNVLAATQDATNSVKSLKV</sequence>
<evidence type="ECO:0000256" key="9">
    <source>
        <dbReference type="SAM" id="MobiDB-lite"/>
    </source>
</evidence>
<keyword evidence="6" id="KW-0271">Exosome</keyword>
<comment type="subcellular location">
    <subcellularLocation>
        <location evidence="2">Cytoplasm</location>
    </subcellularLocation>
    <subcellularLocation>
        <location evidence="1">Nucleus</location>
    </subcellularLocation>
</comment>
<dbReference type="InterPro" id="IPR050080">
    <property type="entry name" value="RNase_PH"/>
</dbReference>
<keyword evidence="12" id="KW-1185">Reference proteome</keyword>
<dbReference type="EMBL" id="AP028918">
    <property type="protein sequence ID" value="BES99230.1"/>
    <property type="molecule type" value="Genomic_DNA"/>
</dbReference>
<evidence type="ECO:0000313" key="11">
    <source>
        <dbReference type="EMBL" id="BES99230.1"/>
    </source>
</evidence>
<comment type="similarity">
    <text evidence="3">Belongs to the RNase PH family.</text>
</comment>
<dbReference type="SUPFAM" id="SSF55666">
    <property type="entry name" value="Ribonuclease PH domain 2-like"/>
    <property type="match status" value="1"/>
</dbReference>
<proteinExistence type="inferred from homology"/>
<protein>
    <submittedName>
        <fullName evidence="11">3' exoribonuclease family, domain 1</fullName>
    </submittedName>
</protein>
<dbReference type="InterPro" id="IPR027408">
    <property type="entry name" value="PNPase/RNase_PH_dom_sf"/>
</dbReference>
<evidence type="ECO:0000259" key="10">
    <source>
        <dbReference type="Pfam" id="PF01138"/>
    </source>
</evidence>
<keyword evidence="7" id="KW-0694">RNA-binding</keyword>
<dbReference type="Pfam" id="PF01138">
    <property type="entry name" value="RNase_PH"/>
    <property type="match status" value="1"/>
</dbReference>
<gene>
    <name evidence="11" type="ORF">NTJ_12047</name>
</gene>